<name>A0A2T0WDC1_9RHOB</name>
<evidence type="ECO:0000256" key="1">
    <source>
        <dbReference type="SAM" id="MobiDB-lite"/>
    </source>
</evidence>
<feature type="region of interest" description="Disordered" evidence="1">
    <location>
        <begin position="71"/>
        <end position="131"/>
    </location>
</feature>
<dbReference type="Proteomes" id="UP000238392">
    <property type="component" value="Unassembled WGS sequence"/>
</dbReference>
<accession>A0A2T0WDC1</accession>
<sequence>MQERLSDTPAKDRRSLLVKVIECRAEIWQFRHRELSVEEIAEILAEEGLHISPRTLSNYIGDIGKAEKALADAGNANPTDAEIRAEIWRKPTKSTPRPKPRSPLPTARPFLGAPGSIISHATTSRKSENQL</sequence>
<protein>
    <submittedName>
        <fullName evidence="2">Uncharacterized protein</fullName>
    </submittedName>
</protein>
<dbReference type="RefSeq" id="WP_072704214.1">
    <property type="nucleotide sequence ID" value="NZ_PVTQ01000023.1"/>
</dbReference>
<dbReference type="AlphaFoldDB" id="A0A2T0WDC1"/>
<comment type="caution">
    <text evidence="2">The sequence shown here is derived from an EMBL/GenBank/DDBJ whole genome shotgun (WGS) entry which is preliminary data.</text>
</comment>
<organism evidence="2 3">
    <name type="scientific">Donghicola tyrosinivorans</name>
    <dbReference type="NCBI Taxonomy" id="1652492"/>
    <lineage>
        <taxon>Bacteria</taxon>
        <taxon>Pseudomonadati</taxon>
        <taxon>Pseudomonadota</taxon>
        <taxon>Alphaproteobacteria</taxon>
        <taxon>Rhodobacterales</taxon>
        <taxon>Roseobacteraceae</taxon>
        <taxon>Donghicola</taxon>
    </lineage>
</organism>
<dbReference type="OrthoDB" id="9907609at2"/>
<dbReference type="EMBL" id="PVTQ01000023">
    <property type="protein sequence ID" value="PRY84524.1"/>
    <property type="molecule type" value="Genomic_DNA"/>
</dbReference>
<proteinExistence type="predicted"/>
<gene>
    <name evidence="2" type="ORF">CLV74_12342</name>
</gene>
<reference evidence="2 3" key="1">
    <citation type="submission" date="2018-03" db="EMBL/GenBank/DDBJ databases">
        <title>Genomic Encyclopedia of Archaeal and Bacterial Type Strains, Phase II (KMG-II): from individual species to whole genera.</title>
        <authorList>
            <person name="Goeker M."/>
        </authorList>
    </citation>
    <scope>NUCLEOTIDE SEQUENCE [LARGE SCALE GENOMIC DNA]</scope>
    <source>
        <strain evidence="2 3">DSM 100212</strain>
    </source>
</reference>
<evidence type="ECO:0000313" key="2">
    <source>
        <dbReference type="EMBL" id="PRY84524.1"/>
    </source>
</evidence>
<keyword evidence="3" id="KW-1185">Reference proteome</keyword>
<evidence type="ECO:0000313" key="3">
    <source>
        <dbReference type="Proteomes" id="UP000238392"/>
    </source>
</evidence>
<feature type="compositionally biased region" description="Basic residues" evidence="1">
    <location>
        <begin position="90"/>
        <end position="100"/>
    </location>
</feature>